<accession>A0A7K3PTU8</accession>
<dbReference type="EMBL" id="JAAGMA010000835">
    <property type="protein sequence ID" value="NEB13267.1"/>
    <property type="molecule type" value="Genomic_DNA"/>
</dbReference>
<proteinExistence type="predicted"/>
<dbReference type="AlphaFoldDB" id="A0A7K3PTU8"/>
<evidence type="ECO:0000313" key="2">
    <source>
        <dbReference type="Proteomes" id="UP000470446"/>
    </source>
</evidence>
<sequence length="67" mass="7408">METSQKRNGVSVVATCVDRIHEGCTAQPRRIVCVYLTPEGRELRWVVDAEPDFPGLGVAGRVRVVNL</sequence>
<gene>
    <name evidence="1" type="ORF">G3I32_31270</name>
</gene>
<comment type="caution">
    <text evidence="1">The sequence shown here is derived from an EMBL/GenBank/DDBJ whole genome shotgun (WGS) entry which is preliminary data.</text>
</comment>
<organism evidence="1 2">
    <name type="scientific">Streptomyces coelicoflavus</name>
    <dbReference type="NCBI Taxonomy" id="285562"/>
    <lineage>
        <taxon>Bacteria</taxon>
        <taxon>Bacillati</taxon>
        <taxon>Actinomycetota</taxon>
        <taxon>Actinomycetes</taxon>
        <taxon>Kitasatosporales</taxon>
        <taxon>Streptomycetaceae</taxon>
        <taxon>Streptomyces</taxon>
    </lineage>
</organism>
<protein>
    <submittedName>
        <fullName evidence="1">Uncharacterized protein</fullName>
    </submittedName>
</protein>
<name>A0A7K3PTU8_9ACTN</name>
<dbReference type="Proteomes" id="UP000470446">
    <property type="component" value="Unassembled WGS sequence"/>
</dbReference>
<reference evidence="1 2" key="1">
    <citation type="submission" date="2020-01" db="EMBL/GenBank/DDBJ databases">
        <title>Insect and environment-associated Actinomycetes.</title>
        <authorList>
            <person name="Currrie C."/>
            <person name="Chevrette M."/>
            <person name="Carlson C."/>
            <person name="Stubbendieck R."/>
            <person name="Wendt-Pienkowski E."/>
        </authorList>
    </citation>
    <scope>NUCLEOTIDE SEQUENCE [LARGE SCALE GENOMIC DNA]</scope>
    <source>
        <strain evidence="1 2">SID14163</strain>
    </source>
</reference>
<evidence type="ECO:0000313" key="1">
    <source>
        <dbReference type="EMBL" id="NEB13267.1"/>
    </source>
</evidence>